<dbReference type="InterPro" id="IPR002416">
    <property type="entry name" value="T2SS_protein-GspH"/>
</dbReference>
<dbReference type="InterPro" id="IPR049875">
    <property type="entry name" value="TypeII_GspH"/>
</dbReference>
<dbReference type="Gene3D" id="3.55.40.10">
    <property type="entry name" value="minor pseudopilin epsh domain"/>
    <property type="match status" value="1"/>
</dbReference>
<protein>
    <recommendedName>
        <fullName evidence="2">Type II secretion system protein H</fullName>
    </recommendedName>
    <alternativeName>
        <fullName evidence="9">General secretion pathway protein H</fullName>
    </alternativeName>
</protein>
<keyword evidence="5" id="KW-0997">Cell inner membrane</keyword>
<evidence type="ECO:0000256" key="8">
    <source>
        <dbReference type="ARBA" id="ARBA00023136"/>
    </source>
</evidence>
<evidence type="ECO:0000256" key="1">
    <source>
        <dbReference type="ARBA" id="ARBA00004377"/>
    </source>
</evidence>
<dbReference type="PRINTS" id="PR00885">
    <property type="entry name" value="BCTERIALGSPH"/>
</dbReference>
<dbReference type="GO" id="GO:0015628">
    <property type="term" value="P:protein secretion by the type II secretion system"/>
    <property type="evidence" value="ECO:0007669"/>
    <property type="project" value="InterPro"/>
</dbReference>
<evidence type="ECO:0000313" key="11">
    <source>
        <dbReference type="EMBL" id="RDK84585.1"/>
    </source>
</evidence>
<evidence type="ECO:0000256" key="6">
    <source>
        <dbReference type="ARBA" id="ARBA00022692"/>
    </source>
</evidence>
<accession>A0A370Q8B0</accession>
<proteinExistence type="predicted"/>
<dbReference type="NCBIfam" id="TIGR01708">
    <property type="entry name" value="typeII_sec_gspH"/>
    <property type="match status" value="1"/>
</dbReference>
<dbReference type="SUPFAM" id="SSF54523">
    <property type="entry name" value="Pili subunits"/>
    <property type="match status" value="1"/>
</dbReference>
<gene>
    <name evidence="11" type="ORF">C8D90_11364</name>
</gene>
<dbReference type="EMBL" id="QRAP01000013">
    <property type="protein sequence ID" value="RDK84585.1"/>
    <property type="molecule type" value="Genomic_DNA"/>
</dbReference>
<organism evidence="11 12">
    <name type="scientific">Enterobacillus tribolii</name>
    <dbReference type="NCBI Taxonomy" id="1487935"/>
    <lineage>
        <taxon>Bacteria</taxon>
        <taxon>Pseudomonadati</taxon>
        <taxon>Pseudomonadota</taxon>
        <taxon>Gammaproteobacteria</taxon>
        <taxon>Enterobacterales</taxon>
        <taxon>Hafniaceae</taxon>
        <taxon>Enterobacillus</taxon>
    </lineage>
</organism>
<dbReference type="AlphaFoldDB" id="A0A370Q8B0"/>
<evidence type="ECO:0000256" key="4">
    <source>
        <dbReference type="ARBA" id="ARBA00022481"/>
    </source>
</evidence>
<name>A0A370Q8B0_9GAMM</name>
<evidence type="ECO:0000256" key="3">
    <source>
        <dbReference type="ARBA" id="ARBA00022475"/>
    </source>
</evidence>
<keyword evidence="12" id="KW-1185">Reference proteome</keyword>
<feature type="transmembrane region" description="Helical" evidence="10">
    <location>
        <begin position="14"/>
        <end position="36"/>
    </location>
</feature>
<dbReference type="GO" id="GO:0005886">
    <property type="term" value="C:plasma membrane"/>
    <property type="evidence" value="ECO:0007669"/>
    <property type="project" value="UniProtKB-SubCell"/>
</dbReference>
<evidence type="ECO:0000256" key="5">
    <source>
        <dbReference type="ARBA" id="ARBA00022519"/>
    </source>
</evidence>
<dbReference type="GO" id="GO:0015627">
    <property type="term" value="C:type II protein secretion system complex"/>
    <property type="evidence" value="ECO:0007669"/>
    <property type="project" value="InterPro"/>
</dbReference>
<dbReference type="InterPro" id="IPR045584">
    <property type="entry name" value="Pilin-like"/>
</dbReference>
<dbReference type="Proteomes" id="UP000254848">
    <property type="component" value="Unassembled WGS sequence"/>
</dbReference>
<evidence type="ECO:0000313" key="12">
    <source>
        <dbReference type="Proteomes" id="UP000254848"/>
    </source>
</evidence>
<evidence type="ECO:0000256" key="10">
    <source>
        <dbReference type="SAM" id="Phobius"/>
    </source>
</evidence>
<dbReference type="InterPro" id="IPR012902">
    <property type="entry name" value="N_methyl_site"/>
</dbReference>
<dbReference type="OrthoDB" id="6076129at2"/>
<evidence type="ECO:0000256" key="2">
    <source>
        <dbReference type="ARBA" id="ARBA00021549"/>
    </source>
</evidence>
<keyword evidence="4" id="KW-0488">Methylation</keyword>
<reference evidence="11 12" key="1">
    <citation type="submission" date="2018-07" db="EMBL/GenBank/DDBJ databases">
        <title>Genomic Encyclopedia of Type Strains, Phase IV (KMG-IV): sequencing the most valuable type-strain genomes for metagenomic binning, comparative biology and taxonomic classification.</title>
        <authorList>
            <person name="Goeker M."/>
        </authorList>
    </citation>
    <scope>NUCLEOTIDE SEQUENCE [LARGE SCALE GENOMIC DNA]</scope>
    <source>
        <strain evidence="11 12">DSM 103736</strain>
    </source>
</reference>
<dbReference type="NCBIfam" id="TIGR02532">
    <property type="entry name" value="IV_pilin_GFxxxE"/>
    <property type="match status" value="1"/>
</dbReference>
<keyword evidence="7 10" id="KW-1133">Transmembrane helix</keyword>
<sequence length="169" mass="18285">MTILATGIKTAETYGFTLLEMMLVLLLLSLGAMMVVANWPGAQYRAGQEGQRLAERLNGLNRQAALSGNAYGLRVGADRWQLKVWRAQGWQDLTLPGAGAGQTLPDGWRLRLIAPGAEAAGNAPQVLLLPGGEITPFRLRYVYNDRLMAEIAPDEDGVIHATDGQDETP</sequence>
<evidence type="ECO:0000256" key="9">
    <source>
        <dbReference type="ARBA" id="ARBA00030775"/>
    </source>
</evidence>
<comment type="subcellular location">
    <subcellularLocation>
        <location evidence="1">Cell inner membrane</location>
        <topology evidence="1">Single-pass membrane protein</topology>
    </subcellularLocation>
</comment>
<keyword evidence="3" id="KW-1003">Cell membrane</keyword>
<keyword evidence="8 10" id="KW-0472">Membrane</keyword>
<keyword evidence="6 10" id="KW-0812">Transmembrane</keyword>
<comment type="caution">
    <text evidence="11">The sequence shown here is derived from an EMBL/GenBank/DDBJ whole genome shotgun (WGS) entry which is preliminary data.</text>
</comment>
<evidence type="ECO:0000256" key="7">
    <source>
        <dbReference type="ARBA" id="ARBA00022989"/>
    </source>
</evidence>